<dbReference type="SUPFAM" id="SSF52833">
    <property type="entry name" value="Thioredoxin-like"/>
    <property type="match status" value="1"/>
</dbReference>
<dbReference type="AlphaFoldDB" id="A0A096B1I8"/>
<proteinExistence type="predicted"/>
<accession>A0A096B1I8</accession>
<dbReference type="HOGENOM" id="CLU_054362_2_1_9"/>
<keyword evidence="2" id="KW-1185">Reference proteome</keyword>
<dbReference type="eggNOG" id="COG1905">
    <property type="taxonomic scope" value="Bacteria"/>
</dbReference>
<dbReference type="Gene3D" id="3.40.30.10">
    <property type="entry name" value="Glutaredoxin"/>
    <property type="match status" value="1"/>
</dbReference>
<dbReference type="CDD" id="cd03064">
    <property type="entry name" value="TRX_Fd_NuoE"/>
    <property type="match status" value="1"/>
</dbReference>
<dbReference type="GO" id="GO:0003954">
    <property type="term" value="F:NADH dehydrogenase activity"/>
    <property type="evidence" value="ECO:0007669"/>
    <property type="project" value="TreeGrafter"/>
</dbReference>
<dbReference type="PATRIC" id="fig|742738.3.peg.4069"/>
<dbReference type="InterPro" id="IPR036249">
    <property type="entry name" value="Thioredoxin-like_sf"/>
</dbReference>
<reference evidence="1 2" key="1">
    <citation type="submission" date="2011-08" db="EMBL/GenBank/DDBJ databases">
        <title>The Genome Sequence of Clostridium orbiscindens 1_3_50AFAA.</title>
        <authorList>
            <consortium name="The Broad Institute Genome Sequencing Platform"/>
            <person name="Earl A."/>
            <person name="Ward D."/>
            <person name="Feldgarden M."/>
            <person name="Gevers D."/>
            <person name="Daigneault M."/>
            <person name="Strauss J."/>
            <person name="Allen-Vercoe E."/>
            <person name="Young S.K."/>
            <person name="Zeng Q."/>
            <person name="Gargeya S."/>
            <person name="Fitzgerald M."/>
            <person name="Haas B."/>
            <person name="Abouelleil A."/>
            <person name="Alvarado L."/>
            <person name="Arachchi H.M."/>
            <person name="Berlin A."/>
            <person name="Brown A."/>
            <person name="Chapman S.B."/>
            <person name="Chen Z."/>
            <person name="Dunbar C."/>
            <person name="Freedman E."/>
            <person name="Gearin G."/>
            <person name="Gellesch M."/>
            <person name="Goldberg J."/>
            <person name="Griggs A."/>
            <person name="Gujja S."/>
            <person name="Heiman D."/>
            <person name="Howarth C."/>
            <person name="Larson L."/>
            <person name="Lui A."/>
            <person name="MacDonald P.J.P."/>
            <person name="Montmayeur A."/>
            <person name="Murphy C."/>
            <person name="Neiman D."/>
            <person name="Pearson M."/>
            <person name="Priest M."/>
            <person name="Roberts A."/>
            <person name="Saif S."/>
            <person name="Shea T."/>
            <person name="Shenoy N."/>
            <person name="Sisk P."/>
            <person name="Stolte C."/>
            <person name="Sykes S."/>
            <person name="Wortman J."/>
            <person name="Nusbaum C."/>
            <person name="Birren B."/>
        </authorList>
    </citation>
    <scope>NUCLEOTIDE SEQUENCE [LARGE SCALE GENOMIC DNA]</scope>
    <source>
        <strain evidence="1 2">1_3_50AFAA</strain>
    </source>
</reference>
<gene>
    <name evidence="1" type="ORF">HMPREF9460_03953</name>
</gene>
<dbReference type="PANTHER" id="PTHR10371">
    <property type="entry name" value="NADH DEHYDROGENASE UBIQUINONE FLAVOPROTEIN 2, MITOCHONDRIAL"/>
    <property type="match status" value="1"/>
</dbReference>
<dbReference type="Pfam" id="PF01257">
    <property type="entry name" value="2Fe-2S_thioredx"/>
    <property type="match status" value="1"/>
</dbReference>
<dbReference type="InterPro" id="IPR042128">
    <property type="entry name" value="NuoE_dom"/>
</dbReference>
<sequence length="161" mass="17281">MTQDWTLEEALAYYRRQGAPGEQGALVALLREVQEERGGALPAADLAEIAAALSLRDTFLSAIIRRYPGLRTEEAPHRLELCGGPRCSGRGAARLAAFVEETYGVRPGGVSASGRFTYRITGCMKNCPNGPSLRWDGALHSRADEALIRALVDEGGGRPSP</sequence>
<dbReference type="RefSeq" id="WP_009260762.1">
    <property type="nucleotide sequence ID" value="NZ_KN174168.1"/>
</dbReference>
<comment type="caution">
    <text evidence="1">The sequence shown here is derived from an EMBL/GenBank/DDBJ whole genome shotgun (WGS) entry which is preliminary data.</text>
</comment>
<dbReference type="EMBL" id="ADLO01000121">
    <property type="protein sequence ID" value="KGF52776.1"/>
    <property type="molecule type" value="Genomic_DNA"/>
</dbReference>
<evidence type="ECO:0000313" key="1">
    <source>
        <dbReference type="EMBL" id="KGF52776.1"/>
    </source>
</evidence>
<protein>
    <submittedName>
        <fullName evidence="1">Uncharacterized protein</fullName>
    </submittedName>
</protein>
<dbReference type="Proteomes" id="UP000029585">
    <property type="component" value="Unassembled WGS sequence"/>
</dbReference>
<name>A0A096B1I8_FLAPL</name>
<organism evidence="1 2">
    <name type="scientific">Flavonifractor plautii 1_3_50AFAA</name>
    <dbReference type="NCBI Taxonomy" id="742738"/>
    <lineage>
        <taxon>Bacteria</taxon>
        <taxon>Bacillati</taxon>
        <taxon>Bacillota</taxon>
        <taxon>Clostridia</taxon>
        <taxon>Eubacteriales</taxon>
        <taxon>Oscillospiraceae</taxon>
        <taxon>Flavonifractor</taxon>
    </lineage>
</organism>
<dbReference type="PANTHER" id="PTHR10371:SF3">
    <property type="entry name" value="NADH DEHYDROGENASE [UBIQUINONE] FLAVOPROTEIN 2, MITOCHONDRIAL"/>
    <property type="match status" value="1"/>
</dbReference>
<evidence type="ECO:0000313" key="2">
    <source>
        <dbReference type="Proteomes" id="UP000029585"/>
    </source>
</evidence>